<dbReference type="AlphaFoldDB" id="A0A9D4N6P4"/>
<organism evidence="1 2">
    <name type="scientific">Dreissena polymorpha</name>
    <name type="common">Zebra mussel</name>
    <name type="synonym">Mytilus polymorpha</name>
    <dbReference type="NCBI Taxonomy" id="45954"/>
    <lineage>
        <taxon>Eukaryota</taxon>
        <taxon>Metazoa</taxon>
        <taxon>Spiralia</taxon>
        <taxon>Lophotrochozoa</taxon>
        <taxon>Mollusca</taxon>
        <taxon>Bivalvia</taxon>
        <taxon>Autobranchia</taxon>
        <taxon>Heteroconchia</taxon>
        <taxon>Euheterodonta</taxon>
        <taxon>Imparidentia</taxon>
        <taxon>Neoheterodontei</taxon>
        <taxon>Myida</taxon>
        <taxon>Dreissenoidea</taxon>
        <taxon>Dreissenidae</taxon>
        <taxon>Dreissena</taxon>
    </lineage>
</organism>
<dbReference type="EMBL" id="JAIWYP010000001">
    <property type="protein sequence ID" value="KAH3888264.1"/>
    <property type="molecule type" value="Genomic_DNA"/>
</dbReference>
<evidence type="ECO:0000313" key="1">
    <source>
        <dbReference type="EMBL" id="KAH3888264.1"/>
    </source>
</evidence>
<reference evidence="1" key="1">
    <citation type="journal article" date="2019" name="bioRxiv">
        <title>The Genome of the Zebra Mussel, Dreissena polymorpha: A Resource for Invasive Species Research.</title>
        <authorList>
            <person name="McCartney M.A."/>
            <person name="Auch B."/>
            <person name="Kono T."/>
            <person name="Mallez S."/>
            <person name="Zhang Y."/>
            <person name="Obille A."/>
            <person name="Becker A."/>
            <person name="Abrahante J.E."/>
            <person name="Garbe J."/>
            <person name="Badalamenti J.P."/>
            <person name="Herman A."/>
            <person name="Mangelson H."/>
            <person name="Liachko I."/>
            <person name="Sullivan S."/>
            <person name="Sone E.D."/>
            <person name="Koren S."/>
            <person name="Silverstein K.A.T."/>
            <person name="Beckman K.B."/>
            <person name="Gohl D.M."/>
        </authorList>
    </citation>
    <scope>NUCLEOTIDE SEQUENCE</scope>
    <source>
        <strain evidence="1">Duluth1</strain>
        <tissue evidence="1">Whole animal</tissue>
    </source>
</reference>
<protein>
    <submittedName>
        <fullName evidence="1">Uncharacterized protein</fullName>
    </submittedName>
</protein>
<comment type="caution">
    <text evidence="1">The sequence shown here is derived from an EMBL/GenBank/DDBJ whole genome shotgun (WGS) entry which is preliminary data.</text>
</comment>
<gene>
    <name evidence="1" type="ORF">DPMN_012296</name>
</gene>
<name>A0A9D4N6P4_DREPO</name>
<sequence length="100" mass="10769">MEKTVAGLQTKVSKAICQASGSSRSAATDLHRRIILVPKITGQNGLDWVSGTTKTGKATSNFNNGMEIEVSIKPSISNWFPFATETFKSIPKKEISQRGG</sequence>
<accession>A0A9D4N6P4</accession>
<dbReference type="Proteomes" id="UP000828390">
    <property type="component" value="Unassembled WGS sequence"/>
</dbReference>
<reference evidence="1" key="2">
    <citation type="submission" date="2020-11" db="EMBL/GenBank/DDBJ databases">
        <authorList>
            <person name="McCartney M.A."/>
            <person name="Auch B."/>
            <person name="Kono T."/>
            <person name="Mallez S."/>
            <person name="Becker A."/>
            <person name="Gohl D.M."/>
            <person name="Silverstein K.A.T."/>
            <person name="Koren S."/>
            <person name="Bechman K.B."/>
            <person name="Herman A."/>
            <person name="Abrahante J.E."/>
            <person name="Garbe J."/>
        </authorList>
    </citation>
    <scope>NUCLEOTIDE SEQUENCE</scope>
    <source>
        <strain evidence="1">Duluth1</strain>
        <tissue evidence="1">Whole animal</tissue>
    </source>
</reference>
<proteinExistence type="predicted"/>
<keyword evidence="2" id="KW-1185">Reference proteome</keyword>
<evidence type="ECO:0000313" key="2">
    <source>
        <dbReference type="Proteomes" id="UP000828390"/>
    </source>
</evidence>